<dbReference type="PROSITE" id="PS51525">
    <property type="entry name" value="NET"/>
    <property type="match status" value="1"/>
</dbReference>
<dbReference type="GO" id="GO:0005634">
    <property type="term" value="C:nucleus"/>
    <property type="evidence" value="ECO:0000318"/>
    <property type="project" value="GO_Central"/>
</dbReference>
<keyword evidence="6" id="KW-1185">Reference proteome</keyword>
<dbReference type="GO" id="GO:0006355">
    <property type="term" value="P:regulation of DNA-templated transcription"/>
    <property type="evidence" value="ECO:0000318"/>
    <property type="project" value="GO_Central"/>
</dbReference>
<protein>
    <submittedName>
        <fullName evidence="5">Bromodomain containing protein</fullName>
    </submittedName>
</protein>
<dbReference type="InterPro" id="IPR027353">
    <property type="entry name" value="NET_dom"/>
</dbReference>
<dbReference type="PANTHER" id="PTHR45926">
    <property type="entry name" value="OSJNBA0053K19.4 PROTEIN"/>
    <property type="match status" value="1"/>
</dbReference>
<feature type="domain" description="Bromo" evidence="3">
    <location>
        <begin position="17"/>
        <end position="89"/>
    </location>
</feature>
<reference evidence="5" key="1">
    <citation type="submission" date="2006-10" db="EMBL/GenBank/DDBJ databases">
        <authorList>
            <person name="Amadeo P."/>
            <person name="Zhao Q."/>
            <person name="Wortman J."/>
            <person name="Fraser-Liggett C."/>
            <person name="Carlton J."/>
        </authorList>
    </citation>
    <scope>NUCLEOTIDE SEQUENCE</scope>
    <source>
        <strain evidence="5">G3</strain>
    </source>
</reference>
<dbReference type="Gene3D" id="1.20.920.10">
    <property type="entry name" value="Bromodomain-like"/>
    <property type="match status" value="1"/>
</dbReference>
<evidence type="ECO:0000256" key="2">
    <source>
        <dbReference type="PROSITE-ProRule" id="PRU00035"/>
    </source>
</evidence>
<dbReference type="GO" id="GO:0006338">
    <property type="term" value="P:chromatin remodeling"/>
    <property type="evidence" value="ECO:0000318"/>
    <property type="project" value="GO_Central"/>
</dbReference>
<dbReference type="InterPro" id="IPR001487">
    <property type="entry name" value="Bromodomain"/>
</dbReference>
<dbReference type="SMART" id="SM00297">
    <property type="entry name" value="BROMO"/>
    <property type="match status" value="1"/>
</dbReference>
<dbReference type="EMBL" id="DS114026">
    <property type="protein sequence ID" value="EAX91563.1"/>
    <property type="molecule type" value="Genomic_DNA"/>
</dbReference>
<dbReference type="PROSITE" id="PS00633">
    <property type="entry name" value="BROMODOMAIN_1"/>
    <property type="match status" value="1"/>
</dbReference>
<evidence type="ECO:0000313" key="6">
    <source>
        <dbReference type="Proteomes" id="UP000001542"/>
    </source>
</evidence>
<dbReference type="InParanoid" id="A2FU41"/>
<evidence type="ECO:0000256" key="1">
    <source>
        <dbReference type="ARBA" id="ARBA00023117"/>
    </source>
</evidence>
<dbReference type="SUPFAM" id="SSF47370">
    <property type="entry name" value="Bromodomain"/>
    <property type="match status" value="1"/>
</dbReference>
<dbReference type="STRING" id="5722.A2FU41"/>
<evidence type="ECO:0000259" key="3">
    <source>
        <dbReference type="PROSITE" id="PS50014"/>
    </source>
</evidence>
<dbReference type="AlphaFoldDB" id="A2FU41"/>
<feature type="domain" description="NET" evidence="4">
    <location>
        <begin position="142"/>
        <end position="224"/>
    </location>
</feature>
<dbReference type="InterPro" id="IPR018359">
    <property type="entry name" value="Bromodomain_CS"/>
</dbReference>
<sequence>MEQEDLNYVQGIMDDLIKRPCAQPFMQPMSPDDEDAPNYYIKIRRPMDLGTIQGKILTNKYKSFSDWEKDLNLIWTNAERFYGKNHNITCMGQELKKYYNKILDKELPQTMREWVTEVANLQKKLDSIVKQAPQELSKYWKKEIKLKPLPPMKINQIRSLVSASALLSEKEDARAMFGIINNLNPEVQAFSEDVTLDLDSLSTKTHWMLRWYIERRLEEDGLRYPNN</sequence>
<dbReference type="GO" id="GO:0000785">
    <property type="term" value="C:chromatin"/>
    <property type="evidence" value="ECO:0000318"/>
    <property type="project" value="GO_Central"/>
</dbReference>
<dbReference type="Pfam" id="PF00439">
    <property type="entry name" value="Bromodomain"/>
    <property type="match status" value="1"/>
</dbReference>
<dbReference type="SMR" id="A2FU41"/>
<dbReference type="Proteomes" id="UP000001542">
    <property type="component" value="Unassembled WGS sequence"/>
</dbReference>
<dbReference type="InterPro" id="IPR036427">
    <property type="entry name" value="Bromodomain-like_sf"/>
</dbReference>
<reference evidence="5" key="2">
    <citation type="journal article" date="2007" name="Science">
        <title>Draft genome sequence of the sexually transmitted pathogen Trichomonas vaginalis.</title>
        <authorList>
            <person name="Carlton J.M."/>
            <person name="Hirt R.P."/>
            <person name="Silva J.C."/>
            <person name="Delcher A.L."/>
            <person name="Schatz M."/>
            <person name="Zhao Q."/>
            <person name="Wortman J.R."/>
            <person name="Bidwell S.L."/>
            <person name="Alsmark U.C.M."/>
            <person name="Besteiro S."/>
            <person name="Sicheritz-Ponten T."/>
            <person name="Noel C.J."/>
            <person name="Dacks J.B."/>
            <person name="Foster P.G."/>
            <person name="Simillion C."/>
            <person name="Van de Peer Y."/>
            <person name="Miranda-Saavedra D."/>
            <person name="Barton G.J."/>
            <person name="Westrop G.D."/>
            <person name="Mueller S."/>
            <person name="Dessi D."/>
            <person name="Fiori P.L."/>
            <person name="Ren Q."/>
            <person name="Paulsen I."/>
            <person name="Zhang H."/>
            <person name="Bastida-Corcuera F.D."/>
            <person name="Simoes-Barbosa A."/>
            <person name="Brown M.T."/>
            <person name="Hayes R.D."/>
            <person name="Mukherjee M."/>
            <person name="Okumura C.Y."/>
            <person name="Schneider R."/>
            <person name="Smith A.J."/>
            <person name="Vanacova S."/>
            <person name="Villalvazo M."/>
            <person name="Haas B.J."/>
            <person name="Pertea M."/>
            <person name="Feldblyum T.V."/>
            <person name="Utterback T.R."/>
            <person name="Shu C.L."/>
            <person name="Osoegawa K."/>
            <person name="de Jong P.J."/>
            <person name="Hrdy I."/>
            <person name="Horvathova L."/>
            <person name="Zubacova Z."/>
            <person name="Dolezal P."/>
            <person name="Malik S.B."/>
            <person name="Logsdon J.M. Jr."/>
            <person name="Henze K."/>
            <person name="Gupta A."/>
            <person name="Wang C.C."/>
            <person name="Dunne R.L."/>
            <person name="Upcroft J.A."/>
            <person name="Upcroft P."/>
            <person name="White O."/>
            <person name="Salzberg S.L."/>
            <person name="Tang P."/>
            <person name="Chiu C.-H."/>
            <person name="Lee Y.-S."/>
            <person name="Embley T.M."/>
            <person name="Coombs G.H."/>
            <person name="Mottram J.C."/>
            <person name="Tachezy J."/>
            <person name="Fraser-Liggett C.M."/>
            <person name="Johnson P.J."/>
        </authorList>
    </citation>
    <scope>NUCLEOTIDE SEQUENCE [LARGE SCALE GENOMIC DNA]</scope>
    <source>
        <strain evidence="5">G3</strain>
    </source>
</reference>
<dbReference type="VEuPathDB" id="TrichDB:TVAG_364900"/>
<dbReference type="OrthoDB" id="21449at2759"/>
<dbReference type="VEuPathDB" id="TrichDB:TVAGG3_0394050"/>
<accession>A2FU41</accession>
<dbReference type="eggNOG" id="KOG1474">
    <property type="taxonomic scope" value="Eukaryota"/>
</dbReference>
<keyword evidence="1 2" id="KW-0103">Bromodomain</keyword>
<dbReference type="CDD" id="cd04369">
    <property type="entry name" value="Bromodomain"/>
    <property type="match status" value="1"/>
</dbReference>
<dbReference type="PROSITE" id="PS50014">
    <property type="entry name" value="BROMODOMAIN_2"/>
    <property type="match status" value="1"/>
</dbReference>
<evidence type="ECO:0000313" key="5">
    <source>
        <dbReference type="EMBL" id="EAX91563.1"/>
    </source>
</evidence>
<organism evidence="5 6">
    <name type="scientific">Trichomonas vaginalis (strain ATCC PRA-98 / G3)</name>
    <dbReference type="NCBI Taxonomy" id="412133"/>
    <lineage>
        <taxon>Eukaryota</taxon>
        <taxon>Metamonada</taxon>
        <taxon>Parabasalia</taxon>
        <taxon>Trichomonadida</taxon>
        <taxon>Trichomonadidae</taxon>
        <taxon>Trichomonas</taxon>
    </lineage>
</organism>
<proteinExistence type="predicted"/>
<gene>
    <name evidence="5" type="ORF">TVAG_364900</name>
</gene>
<name>A2FU41_TRIV3</name>
<dbReference type="PRINTS" id="PR00503">
    <property type="entry name" value="BROMODOMAIN"/>
</dbReference>
<evidence type="ECO:0000259" key="4">
    <source>
        <dbReference type="PROSITE" id="PS51525"/>
    </source>
</evidence>